<accession>A0ABN0XPY4</accession>
<protein>
    <recommendedName>
        <fullName evidence="3">PqqD family protein</fullName>
    </recommendedName>
</protein>
<keyword evidence="2" id="KW-1185">Reference proteome</keyword>
<dbReference type="EMBL" id="BAAAEI010000023">
    <property type="protein sequence ID" value="GAA0369873.1"/>
    <property type="molecule type" value="Genomic_DNA"/>
</dbReference>
<dbReference type="RefSeq" id="WP_343847041.1">
    <property type="nucleotide sequence ID" value="NZ_BAAAEI010000023.1"/>
</dbReference>
<name>A0ABN0XPY4_9ALTE</name>
<organism evidence="1 2">
    <name type="scientific">Bowmanella denitrificans</name>
    <dbReference type="NCBI Taxonomy" id="366582"/>
    <lineage>
        <taxon>Bacteria</taxon>
        <taxon>Pseudomonadati</taxon>
        <taxon>Pseudomonadota</taxon>
        <taxon>Gammaproteobacteria</taxon>
        <taxon>Alteromonadales</taxon>
        <taxon>Alteromonadaceae</taxon>
        <taxon>Bowmanella</taxon>
    </lineage>
</organism>
<evidence type="ECO:0008006" key="3">
    <source>
        <dbReference type="Google" id="ProtNLM"/>
    </source>
</evidence>
<gene>
    <name evidence="1" type="ORF">GCM10009092_37690</name>
</gene>
<evidence type="ECO:0000313" key="2">
    <source>
        <dbReference type="Proteomes" id="UP001501757"/>
    </source>
</evidence>
<evidence type="ECO:0000313" key="1">
    <source>
        <dbReference type="EMBL" id="GAA0369873.1"/>
    </source>
</evidence>
<comment type="caution">
    <text evidence="1">The sequence shown here is derived from an EMBL/GenBank/DDBJ whole genome shotgun (WGS) entry which is preliminary data.</text>
</comment>
<dbReference type="Proteomes" id="UP001501757">
    <property type="component" value="Unassembled WGS sequence"/>
</dbReference>
<proteinExistence type="predicted"/>
<sequence>MTPPFLIVVSCPADLSFFFTADDECMVYDDDGARTFCLNLSSGKLLQTIAQSPGIHTDVLERTCSQMLAPAHFRDTLEQLLELKLIKLGE</sequence>
<reference evidence="1 2" key="1">
    <citation type="journal article" date="2019" name="Int. J. Syst. Evol. Microbiol.">
        <title>The Global Catalogue of Microorganisms (GCM) 10K type strain sequencing project: providing services to taxonomists for standard genome sequencing and annotation.</title>
        <authorList>
            <consortium name="The Broad Institute Genomics Platform"/>
            <consortium name="The Broad Institute Genome Sequencing Center for Infectious Disease"/>
            <person name="Wu L."/>
            <person name="Ma J."/>
        </authorList>
    </citation>
    <scope>NUCLEOTIDE SEQUENCE [LARGE SCALE GENOMIC DNA]</scope>
    <source>
        <strain evidence="1 2">JCM 13378</strain>
    </source>
</reference>